<evidence type="ECO:0000313" key="1">
    <source>
        <dbReference type="EMBL" id="OGG84741.1"/>
    </source>
</evidence>
<accession>A0A1F6FFU8</accession>
<proteinExistence type="predicted"/>
<dbReference type="AlphaFoldDB" id="A0A1F6FFU8"/>
<reference evidence="1 2" key="1">
    <citation type="journal article" date="2016" name="Nat. Commun.">
        <title>Thousands of microbial genomes shed light on interconnected biogeochemical processes in an aquifer system.</title>
        <authorList>
            <person name="Anantharaman K."/>
            <person name="Brown C.T."/>
            <person name="Hug L.A."/>
            <person name="Sharon I."/>
            <person name="Castelle C.J."/>
            <person name="Probst A.J."/>
            <person name="Thomas B.C."/>
            <person name="Singh A."/>
            <person name="Wilkins M.J."/>
            <person name="Karaoz U."/>
            <person name="Brodie E.L."/>
            <person name="Williams K.H."/>
            <person name="Hubbard S.S."/>
            <person name="Banfield J.F."/>
        </authorList>
    </citation>
    <scope>NUCLEOTIDE SEQUENCE [LARGE SCALE GENOMIC DNA]</scope>
</reference>
<sequence>MLTPEDKETLRLVALALWELGRGTKPNLPLADLLTKLYGMWPRVPFDLQPELTQAKTKLAYYISIAEIDEEDAALAAKRARVERGAPTPSSSIGLSRIIREKIGA</sequence>
<evidence type="ECO:0000313" key="2">
    <source>
        <dbReference type="Proteomes" id="UP000177325"/>
    </source>
</evidence>
<dbReference type="EMBL" id="MFMM01000001">
    <property type="protein sequence ID" value="OGG84741.1"/>
    <property type="molecule type" value="Genomic_DNA"/>
</dbReference>
<name>A0A1F6FFU8_9BACT</name>
<comment type="caution">
    <text evidence="1">The sequence shown here is derived from an EMBL/GenBank/DDBJ whole genome shotgun (WGS) entry which is preliminary data.</text>
</comment>
<dbReference type="Proteomes" id="UP000177325">
    <property type="component" value="Unassembled WGS sequence"/>
</dbReference>
<dbReference type="STRING" id="1798525.A3G90_01490"/>
<protein>
    <submittedName>
        <fullName evidence="1">Uncharacterized protein</fullName>
    </submittedName>
</protein>
<organism evidence="1 2">
    <name type="scientific">Candidatus Kaiserbacteria bacterium RIFCSPLOWO2_12_FULL_45_26</name>
    <dbReference type="NCBI Taxonomy" id="1798525"/>
    <lineage>
        <taxon>Bacteria</taxon>
        <taxon>Candidatus Kaiseribacteriota</taxon>
    </lineage>
</organism>
<gene>
    <name evidence="1" type="ORF">A3G90_01490</name>
</gene>